<dbReference type="GO" id="GO:0000155">
    <property type="term" value="F:phosphorelay sensor kinase activity"/>
    <property type="evidence" value="ECO:0007669"/>
    <property type="project" value="InterPro"/>
</dbReference>
<dbReference type="InterPro" id="IPR003660">
    <property type="entry name" value="HAMP_dom"/>
</dbReference>
<keyword evidence="4" id="KW-0597">Phosphoprotein</keyword>
<keyword evidence="10 11" id="KW-0472">Membrane</keyword>
<feature type="domain" description="HAMP" evidence="13">
    <location>
        <begin position="196"/>
        <end position="247"/>
    </location>
</feature>
<keyword evidence="5" id="KW-0808">Transferase</keyword>
<dbReference type="AlphaFoldDB" id="A0A0N1F511"/>
<dbReference type="PROSITE" id="PS50109">
    <property type="entry name" value="HIS_KIN"/>
    <property type="match status" value="1"/>
</dbReference>
<feature type="transmembrane region" description="Helical" evidence="11">
    <location>
        <begin position="174"/>
        <end position="193"/>
    </location>
</feature>
<keyword evidence="6 11" id="KW-0812">Transmembrane</keyword>
<evidence type="ECO:0000256" key="2">
    <source>
        <dbReference type="ARBA" id="ARBA00004370"/>
    </source>
</evidence>
<comment type="caution">
    <text evidence="14">The sequence shown here is derived from an EMBL/GenBank/DDBJ whole genome shotgun (WGS) entry which is preliminary data.</text>
</comment>
<dbReference type="Proteomes" id="UP000037822">
    <property type="component" value="Unassembled WGS sequence"/>
</dbReference>
<evidence type="ECO:0000256" key="4">
    <source>
        <dbReference type="ARBA" id="ARBA00022553"/>
    </source>
</evidence>
<keyword evidence="7" id="KW-0418">Kinase</keyword>
<evidence type="ECO:0000256" key="9">
    <source>
        <dbReference type="ARBA" id="ARBA00023012"/>
    </source>
</evidence>
<evidence type="ECO:0000313" key="15">
    <source>
        <dbReference type="Proteomes" id="UP000037822"/>
    </source>
</evidence>
<dbReference type="RefSeq" id="WP_054209391.1">
    <property type="nucleotide sequence ID" value="NZ_LGSZ01000040.1"/>
</dbReference>
<evidence type="ECO:0000256" key="6">
    <source>
        <dbReference type="ARBA" id="ARBA00022692"/>
    </source>
</evidence>
<dbReference type="PATRIC" id="fig|1526658.3.peg.3942"/>
<dbReference type="PANTHER" id="PTHR45436">
    <property type="entry name" value="SENSOR HISTIDINE KINASE YKOH"/>
    <property type="match status" value="1"/>
</dbReference>
<dbReference type="SMART" id="SM00387">
    <property type="entry name" value="HATPase_c"/>
    <property type="match status" value="1"/>
</dbReference>
<dbReference type="InterPro" id="IPR004358">
    <property type="entry name" value="Sig_transdc_His_kin-like_C"/>
</dbReference>
<evidence type="ECO:0000259" key="12">
    <source>
        <dbReference type="PROSITE" id="PS50109"/>
    </source>
</evidence>
<feature type="domain" description="Histidine kinase" evidence="12">
    <location>
        <begin position="255"/>
        <end position="460"/>
    </location>
</feature>
<evidence type="ECO:0000256" key="1">
    <source>
        <dbReference type="ARBA" id="ARBA00000085"/>
    </source>
</evidence>
<name>A0A0N1F511_9HYPH</name>
<dbReference type="EMBL" id="LGSZ01000040">
    <property type="protein sequence ID" value="KPH80583.1"/>
    <property type="molecule type" value="Genomic_DNA"/>
</dbReference>
<protein>
    <recommendedName>
        <fullName evidence="3">histidine kinase</fullName>
        <ecNumber evidence="3">2.7.13.3</ecNumber>
    </recommendedName>
</protein>
<dbReference type="OrthoDB" id="9809567at2"/>
<dbReference type="Gene3D" id="3.30.565.10">
    <property type="entry name" value="Histidine kinase-like ATPase, C-terminal domain"/>
    <property type="match status" value="1"/>
</dbReference>
<gene>
    <name evidence="14" type="ORF">AE618_12535</name>
</gene>
<sequence>MPFRSHRYSLGARLFLSAAICCALVLLLAGFGLTTFYRRSAERGFDERLSVYVKELIADLAAPPETERQAIGDLGEPRFDLPLSGWYWQIIRLDGERPTIRASRSLVGGQLPKLLDQPIAPNARGLRESYISGPDDRSLRILEREIDVGEDGRFTVAVAAPSDEIDADIRDFRLALTMTFVLLGLALVASTIAQVRFGLRPLVRLGAAVGMVRTGEKPRIIGQYPPDLAPLAGELNQLIDANHEILDRARTQVGNLAHALKTPLSVMLNEAEADGGEGQLPQTVKSQAAIMRDQVQYYLDRARAAALSGALGGVTEVAPALDALIRTFTKISQGRGIAGSHSVPARVRFRGEKQDFEEMLGNLLDNAFKWAKATVEVSLAAPEEGKPGQIVLLIDDDGPGLPEEALADVLKRGRRLDEATPGSGLGLAIVVDLAKLYGGELSLQRSPLGGLRACLVLPSV</sequence>
<evidence type="ECO:0000256" key="11">
    <source>
        <dbReference type="SAM" id="Phobius"/>
    </source>
</evidence>
<comment type="subcellular location">
    <subcellularLocation>
        <location evidence="2">Membrane</location>
    </subcellularLocation>
</comment>
<keyword evidence="9" id="KW-0902">Two-component regulatory system</keyword>
<dbReference type="PROSITE" id="PS50885">
    <property type="entry name" value="HAMP"/>
    <property type="match status" value="1"/>
</dbReference>
<keyword evidence="15" id="KW-1185">Reference proteome</keyword>
<evidence type="ECO:0000313" key="14">
    <source>
        <dbReference type="EMBL" id="KPH80583.1"/>
    </source>
</evidence>
<comment type="catalytic activity">
    <reaction evidence="1">
        <text>ATP + protein L-histidine = ADP + protein N-phospho-L-histidine.</text>
        <dbReference type="EC" id="2.7.13.3"/>
    </reaction>
</comment>
<dbReference type="GO" id="GO:0005886">
    <property type="term" value="C:plasma membrane"/>
    <property type="evidence" value="ECO:0007669"/>
    <property type="project" value="TreeGrafter"/>
</dbReference>
<dbReference type="PRINTS" id="PR00344">
    <property type="entry name" value="BCTRLSENSOR"/>
</dbReference>
<dbReference type="InterPro" id="IPR050428">
    <property type="entry name" value="TCS_sensor_his_kinase"/>
</dbReference>
<dbReference type="PANTHER" id="PTHR45436:SF5">
    <property type="entry name" value="SENSOR HISTIDINE KINASE TRCS"/>
    <property type="match status" value="1"/>
</dbReference>
<evidence type="ECO:0000256" key="5">
    <source>
        <dbReference type="ARBA" id="ARBA00022679"/>
    </source>
</evidence>
<dbReference type="Pfam" id="PF02518">
    <property type="entry name" value="HATPase_c"/>
    <property type="match status" value="1"/>
</dbReference>
<dbReference type="InterPro" id="IPR036097">
    <property type="entry name" value="HisK_dim/P_sf"/>
</dbReference>
<accession>A0A0N1F511</accession>
<evidence type="ECO:0000259" key="13">
    <source>
        <dbReference type="PROSITE" id="PS50885"/>
    </source>
</evidence>
<proteinExistence type="predicted"/>
<dbReference type="SUPFAM" id="SSF55874">
    <property type="entry name" value="ATPase domain of HSP90 chaperone/DNA topoisomerase II/histidine kinase"/>
    <property type="match status" value="1"/>
</dbReference>
<dbReference type="EC" id="2.7.13.3" evidence="3"/>
<reference evidence="14 15" key="1">
    <citation type="submission" date="2015-07" db="EMBL/GenBank/DDBJ databases">
        <title>Whole genome sequencing of Bosea vaviloviae isolated from cave pool.</title>
        <authorList>
            <person name="Tan N.E.H."/>
            <person name="Lee Y.P."/>
            <person name="Gan H.M."/>
            <person name="Barton H."/>
            <person name="Savka M.A."/>
        </authorList>
    </citation>
    <scope>NUCLEOTIDE SEQUENCE [LARGE SCALE GENOMIC DNA]</scope>
    <source>
        <strain evidence="14 15">SD260</strain>
    </source>
</reference>
<evidence type="ECO:0000256" key="7">
    <source>
        <dbReference type="ARBA" id="ARBA00022777"/>
    </source>
</evidence>
<feature type="transmembrane region" description="Helical" evidence="11">
    <location>
        <begin position="12"/>
        <end position="33"/>
    </location>
</feature>
<dbReference type="InterPro" id="IPR036890">
    <property type="entry name" value="HATPase_C_sf"/>
</dbReference>
<dbReference type="SUPFAM" id="SSF47384">
    <property type="entry name" value="Homodimeric domain of signal transducing histidine kinase"/>
    <property type="match status" value="1"/>
</dbReference>
<keyword evidence="8 11" id="KW-1133">Transmembrane helix</keyword>
<dbReference type="InterPro" id="IPR003594">
    <property type="entry name" value="HATPase_dom"/>
</dbReference>
<evidence type="ECO:0000256" key="8">
    <source>
        <dbReference type="ARBA" id="ARBA00022989"/>
    </source>
</evidence>
<evidence type="ECO:0000256" key="3">
    <source>
        <dbReference type="ARBA" id="ARBA00012438"/>
    </source>
</evidence>
<evidence type="ECO:0000256" key="10">
    <source>
        <dbReference type="ARBA" id="ARBA00023136"/>
    </source>
</evidence>
<organism evidence="14 15">
    <name type="scientific">Bosea vaviloviae</name>
    <dbReference type="NCBI Taxonomy" id="1526658"/>
    <lineage>
        <taxon>Bacteria</taxon>
        <taxon>Pseudomonadati</taxon>
        <taxon>Pseudomonadota</taxon>
        <taxon>Alphaproteobacteria</taxon>
        <taxon>Hyphomicrobiales</taxon>
        <taxon>Boseaceae</taxon>
        <taxon>Bosea</taxon>
    </lineage>
</organism>
<dbReference type="InterPro" id="IPR005467">
    <property type="entry name" value="His_kinase_dom"/>
</dbReference>